<proteinExistence type="predicted"/>
<dbReference type="STRING" id="1321606.SAMD00020551_0907"/>
<sequence length="104" mass="11121">MNWKAFFIGVGAGLAGAYAVKELASQKETVSADKVLNHAKAAFKKSGPISGSWINMTAEPYSIAPLDYQVYKGGISRNNDGKVEQYEFIADASTGAILDAYPLD</sequence>
<dbReference type="InterPro" id="IPR025711">
    <property type="entry name" value="PepSY"/>
</dbReference>
<evidence type="ECO:0000259" key="1">
    <source>
        <dbReference type="Pfam" id="PF03413"/>
    </source>
</evidence>
<evidence type="ECO:0000313" key="2">
    <source>
        <dbReference type="EMBL" id="GAM12772.1"/>
    </source>
</evidence>
<reference evidence="2 3" key="1">
    <citation type="submission" date="2013-06" db="EMBL/GenBank/DDBJ databases">
        <title>Whole genome shotgun sequence of Bacillus selenatarsenatis SF-1.</title>
        <authorList>
            <person name="Kuroda M."/>
            <person name="Sei K."/>
            <person name="Yamashita M."/>
            <person name="Ike M."/>
        </authorList>
    </citation>
    <scope>NUCLEOTIDE SEQUENCE [LARGE SCALE GENOMIC DNA]</scope>
    <source>
        <strain evidence="2 3">SF-1</strain>
    </source>
</reference>
<gene>
    <name evidence="2" type="ORF">SAMD00020551_0907</name>
</gene>
<feature type="domain" description="PepSY" evidence="1">
    <location>
        <begin position="30"/>
        <end position="100"/>
    </location>
</feature>
<keyword evidence="3" id="KW-1185">Reference proteome</keyword>
<accession>A0A0A8X163</accession>
<dbReference type="AlphaFoldDB" id="A0A0A8X163"/>
<dbReference type="Pfam" id="PF03413">
    <property type="entry name" value="PepSY"/>
    <property type="match status" value="1"/>
</dbReference>
<dbReference type="Proteomes" id="UP000031014">
    <property type="component" value="Unassembled WGS sequence"/>
</dbReference>
<dbReference type="EMBL" id="BASE01000018">
    <property type="protein sequence ID" value="GAM12772.1"/>
    <property type="molecule type" value="Genomic_DNA"/>
</dbReference>
<organism evidence="2 3">
    <name type="scientific">Mesobacillus selenatarsenatis (strain DSM 18680 / JCM 14380 / FERM P-15431 / SF-1)</name>
    <dbReference type="NCBI Taxonomy" id="1321606"/>
    <lineage>
        <taxon>Bacteria</taxon>
        <taxon>Bacillati</taxon>
        <taxon>Bacillota</taxon>
        <taxon>Bacilli</taxon>
        <taxon>Bacillales</taxon>
        <taxon>Bacillaceae</taxon>
        <taxon>Mesobacillus</taxon>
    </lineage>
</organism>
<comment type="caution">
    <text evidence="2">The sequence shown here is derived from an EMBL/GenBank/DDBJ whole genome shotgun (WGS) entry which is preliminary data.</text>
</comment>
<name>A0A0A8X163_MESS1</name>
<protein>
    <recommendedName>
        <fullName evidence="1">PepSY domain-containing protein</fullName>
    </recommendedName>
</protein>
<evidence type="ECO:0000313" key="3">
    <source>
        <dbReference type="Proteomes" id="UP000031014"/>
    </source>
</evidence>
<dbReference type="RefSeq" id="WP_041964689.1">
    <property type="nucleotide sequence ID" value="NZ_BASE01000018.1"/>
</dbReference>
<dbReference type="OrthoDB" id="2989832at2"/>